<proteinExistence type="predicted"/>
<keyword evidence="1" id="KW-0472">Membrane</keyword>
<evidence type="ECO:0000313" key="3">
    <source>
        <dbReference type="Proteomes" id="UP000193689"/>
    </source>
</evidence>
<dbReference type="GeneID" id="63769983"/>
<keyword evidence="1" id="KW-0812">Transmembrane</keyword>
<feature type="transmembrane region" description="Helical" evidence="1">
    <location>
        <begin position="147"/>
        <end position="164"/>
    </location>
</feature>
<sequence>MPTVRANRKHGPGRLQNQYQHHCPLEALVCVTSPSVSTDDFLCRFCILPFSSPLVFLTPPFSPGPFPLRGSSRQLLQESRFSQALPKPEIRNFRLSGFVSRLPLFWTRRVSYGPTTPLRTIPRHSFLCTGLQLLTAITRSRCIIPNCSFYTILFIVPPLAYFTVL</sequence>
<dbReference type="Proteomes" id="UP000193689">
    <property type="component" value="Unassembled WGS sequence"/>
</dbReference>
<evidence type="ECO:0000313" key="2">
    <source>
        <dbReference type="EMBL" id="ORY67532.1"/>
    </source>
</evidence>
<keyword evidence="3" id="KW-1185">Reference proteome</keyword>
<reference evidence="2 3" key="1">
    <citation type="submission" date="2016-07" db="EMBL/GenBank/DDBJ databases">
        <title>Pervasive Adenine N6-methylation of Active Genes in Fungi.</title>
        <authorList>
            <consortium name="DOE Joint Genome Institute"/>
            <person name="Mondo S.J."/>
            <person name="Dannebaum R.O."/>
            <person name="Kuo R.C."/>
            <person name="Labutti K."/>
            <person name="Haridas S."/>
            <person name="Kuo A."/>
            <person name="Salamov A."/>
            <person name="Ahrendt S.R."/>
            <person name="Lipzen A."/>
            <person name="Sullivan W."/>
            <person name="Andreopoulos W.B."/>
            <person name="Clum A."/>
            <person name="Lindquist E."/>
            <person name="Daum C."/>
            <person name="Ramamoorthy G.K."/>
            <person name="Gryganskyi A."/>
            <person name="Culley D."/>
            <person name="Magnuson J.K."/>
            <person name="James T.Y."/>
            <person name="O'Malley M.A."/>
            <person name="Stajich J.E."/>
            <person name="Spatafora J.W."/>
            <person name="Visel A."/>
            <person name="Grigoriev I.V."/>
        </authorList>
    </citation>
    <scope>NUCLEOTIDE SEQUENCE [LARGE SCALE GENOMIC DNA]</scope>
    <source>
        <strain evidence="2 3">CBS 129021</strain>
    </source>
</reference>
<dbReference type="EMBL" id="MCFJ01000004">
    <property type="protein sequence ID" value="ORY67532.1"/>
    <property type="molecule type" value="Genomic_DNA"/>
</dbReference>
<gene>
    <name evidence="2" type="ORF">BCR38DRAFT_159714</name>
</gene>
<evidence type="ECO:0000256" key="1">
    <source>
        <dbReference type="SAM" id="Phobius"/>
    </source>
</evidence>
<name>A0A1Y2E7L0_9PEZI</name>
<protein>
    <submittedName>
        <fullName evidence="2">Uncharacterized protein</fullName>
    </submittedName>
</protein>
<dbReference type="AlphaFoldDB" id="A0A1Y2E7L0"/>
<dbReference type="RefSeq" id="XP_040718156.1">
    <property type="nucleotide sequence ID" value="XM_040853771.1"/>
</dbReference>
<organism evidence="2 3">
    <name type="scientific">Pseudomassariella vexata</name>
    <dbReference type="NCBI Taxonomy" id="1141098"/>
    <lineage>
        <taxon>Eukaryota</taxon>
        <taxon>Fungi</taxon>
        <taxon>Dikarya</taxon>
        <taxon>Ascomycota</taxon>
        <taxon>Pezizomycotina</taxon>
        <taxon>Sordariomycetes</taxon>
        <taxon>Xylariomycetidae</taxon>
        <taxon>Amphisphaeriales</taxon>
        <taxon>Pseudomassariaceae</taxon>
        <taxon>Pseudomassariella</taxon>
    </lineage>
</organism>
<comment type="caution">
    <text evidence="2">The sequence shown here is derived from an EMBL/GenBank/DDBJ whole genome shotgun (WGS) entry which is preliminary data.</text>
</comment>
<accession>A0A1Y2E7L0</accession>
<keyword evidence="1" id="KW-1133">Transmembrane helix</keyword>
<dbReference type="InParanoid" id="A0A1Y2E7L0"/>